<sequence>MSGGWFTPALRRRAAAALVASLAGPWLLGEFAKSFVQPGLANDAVRRQLLIDFIVAGASLFGLTMVATWLVGCWVMAVMKGPRHDADAFPGAPGEPPP</sequence>
<evidence type="ECO:0000256" key="1">
    <source>
        <dbReference type="SAM" id="Phobius"/>
    </source>
</evidence>
<keyword evidence="1" id="KW-0472">Membrane</keyword>
<evidence type="ECO:0000313" key="2">
    <source>
        <dbReference type="EMBL" id="MFG6456267.1"/>
    </source>
</evidence>
<accession>A0ABW7G2V0</accession>
<comment type="caution">
    <text evidence="2">The sequence shown here is derived from an EMBL/GenBank/DDBJ whole genome shotgun (WGS) entry which is preliminary data.</text>
</comment>
<name>A0ABW7G2V0_9BURK</name>
<evidence type="ECO:0000313" key="3">
    <source>
        <dbReference type="Proteomes" id="UP001606305"/>
    </source>
</evidence>
<proteinExistence type="predicted"/>
<dbReference type="EMBL" id="JBIGIA010000003">
    <property type="protein sequence ID" value="MFG6456267.1"/>
    <property type="molecule type" value="Genomic_DNA"/>
</dbReference>
<gene>
    <name evidence="2" type="ORF">ACG00X_05435</name>
</gene>
<dbReference type="Proteomes" id="UP001606305">
    <property type="component" value="Unassembled WGS sequence"/>
</dbReference>
<reference evidence="2 3" key="1">
    <citation type="submission" date="2024-09" db="EMBL/GenBank/DDBJ databases">
        <title>Novel species of the genus Pelomonas and Roseateles isolated from streams.</title>
        <authorList>
            <person name="Lu H."/>
        </authorList>
    </citation>
    <scope>NUCLEOTIDE SEQUENCE [LARGE SCALE GENOMIC DNA]</scope>
    <source>
        <strain evidence="2 3">BYS96W</strain>
    </source>
</reference>
<keyword evidence="3" id="KW-1185">Reference proteome</keyword>
<keyword evidence="1" id="KW-0812">Transmembrane</keyword>
<protein>
    <submittedName>
        <fullName evidence="2">Uncharacterized protein</fullName>
    </submittedName>
</protein>
<organism evidence="2 3">
    <name type="scientific">Pelomonas nitida</name>
    <dbReference type="NCBI Taxonomy" id="3299027"/>
    <lineage>
        <taxon>Bacteria</taxon>
        <taxon>Pseudomonadati</taxon>
        <taxon>Pseudomonadota</taxon>
        <taxon>Betaproteobacteria</taxon>
        <taxon>Burkholderiales</taxon>
        <taxon>Sphaerotilaceae</taxon>
        <taxon>Roseateles</taxon>
    </lineage>
</organism>
<keyword evidence="1" id="KW-1133">Transmembrane helix</keyword>
<feature type="transmembrane region" description="Helical" evidence="1">
    <location>
        <begin position="53"/>
        <end position="77"/>
    </location>
</feature>
<dbReference type="RefSeq" id="WP_394486989.1">
    <property type="nucleotide sequence ID" value="NZ_JBIGIA010000003.1"/>
</dbReference>